<evidence type="ECO:0000256" key="6">
    <source>
        <dbReference type="ARBA" id="ARBA00022989"/>
    </source>
</evidence>
<comment type="similarity">
    <text evidence="9">Belongs to the TatA/E family.</text>
</comment>
<evidence type="ECO:0000256" key="8">
    <source>
        <dbReference type="ARBA" id="ARBA00023136"/>
    </source>
</evidence>
<dbReference type="Pfam" id="PF02416">
    <property type="entry name" value="TatA_B_E"/>
    <property type="match status" value="1"/>
</dbReference>
<feature type="transmembrane region" description="Helical" evidence="9">
    <location>
        <begin position="6"/>
        <end position="22"/>
    </location>
</feature>
<proteinExistence type="inferred from homology"/>
<reference evidence="11 12" key="1">
    <citation type="journal article" date="2013" name="Stand. Genomic Sci.">
        <title>Genomic Encyclopedia of Type Strains, Phase I: The one thousand microbial genomes (KMG-I) project.</title>
        <authorList>
            <person name="Kyrpides N.C."/>
            <person name="Woyke T."/>
            <person name="Eisen J.A."/>
            <person name="Garrity G."/>
            <person name="Lilburn T.G."/>
            <person name="Beck B.J."/>
            <person name="Whitman W.B."/>
            <person name="Hugenholtz P."/>
            <person name="Klenk H.P."/>
        </authorList>
    </citation>
    <scope>NUCLEOTIDE SEQUENCE [LARGE SCALE GENOMIC DNA]</scope>
    <source>
        <strain evidence="11 12">DSM 45044</strain>
    </source>
</reference>
<dbReference type="InterPro" id="IPR003369">
    <property type="entry name" value="TatA/B/E"/>
</dbReference>
<keyword evidence="5 9" id="KW-0653">Protein transport</keyword>
<comment type="subcellular location">
    <subcellularLocation>
        <location evidence="1 9">Cell membrane</location>
        <topology evidence="1 9">Single-pass membrane protein</topology>
    </subcellularLocation>
</comment>
<evidence type="ECO:0000256" key="7">
    <source>
        <dbReference type="ARBA" id="ARBA00023010"/>
    </source>
</evidence>
<dbReference type="GO" id="GO:0043953">
    <property type="term" value="P:protein transport by the Tat complex"/>
    <property type="evidence" value="ECO:0007669"/>
    <property type="project" value="UniProtKB-UniRule"/>
</dbReference>
<dbReference type="EMBL" id="VLLL01000002">
    <property type="protein sequence ID" value="TWJ16917.1"/>
    <property type="molecule type" value="Genomic_DNA"/>
</dbReference>
<dbReference type="Proteomes" id="UP000321617">
    <property type="component" value="Unassembled WGS sequence"/>
</dbReference>
<keyword evidence="6 9" id="KW-1133">Transmembrane helix</keyword>
<evidence type="ECO:0000256" key="2">
    <source>
        <dbReference type="ARBA" id="ARBA00022448"/>
    </source>
</evidence>
<evidence type="ECO:0000256" key="3">
    <source>
        <dbReference type="ARBA" id="ARBA00022475"/>
    </source>
</evidence>
<dbReference type="PANTHER" id="PTHR42982">
    <property type="entry name" value="SEC-INDEPENDENT PROTEIN TRANSLOCASE PROTEIN TATA"/>
    <property type="match status" value="1"/>
</dbReference>
<evidence type="ECO:0000256" key="9">
    <source>
        <dbReference type="HAMAP-Rule" id="MF_00236"/>
    </source>
</evidence>
<evidence type="ECO:0000313" key="12">
    <source>
        <dbReference type="Proteomes" id="UP000321617"/>
    </source>
</evidence>
<comment type="caution">
    <text evidence="11">The sequence shown here is derived from an EMBL/GenBank/DDBJ whole genome shotgun (WGS) entry which is preliminary data.</text>
</comment>
<dbReference type="HAMAP" id="MF_00236">
    <property type="entry name" value="TatA_E"/>
    <property type="match status" value="1"/>
</dbReference>
<keyword evidence="8 9" id="KW-0472">Membrane</keyword>
<dbReference type="NCBIfam" id="TIGR01411">
    <property type="entry name" value="tatAE"/>
    <property type="match status" value="1"/>
</dbReference>
<accession>A0A562VGQ1</accession>
<feature type="compositionally biased region" description="Basic and acidic residues" evidence="10">
    <location>
        <begin position="47"/>
        <end position="66"/>
    </location>
</feature>
<protein>
    <recommendedName>
        <fullName evidence="9">Sec-independent protein translocase protein TatA</fullName>
    </recommendedName>
</protein>
<comment type="function">
    <text evidence="9">Part of the twin-arginine translocation (Tat) system that transports large folded proteins containing a characteristic twin-arginine motif in their signal peptide across membranes. TatA could form the protein-conducting channel of the Tat system.</text>
</comment>
<dbReference type="RefSeq" id="WP_147131472.1">
    <property type="nucleotide sequence ID" value="NZ_BAABIJ010000008.1"/>
</dbReference>
<evidence type="ECO:0000256" key="1">
    <source>
        <dbReference type="ARBA" id="ARBA00004162"/>
    </source>
</evidence>
<dbReference type="InterPro" id="IPR006312">
    <property type="entry name" value="TatA/E"/>
</dbReference>
<name>A0A562VGQ1_9ACTN</name>
<keyword evidence="4 9" id="KW-0812">Transmembrane</keyword>
<evidence type="ECO:0000256" key="4">
    <source>
        <dbReference type="ARBA" id="ARBA00022692"/>
    </source>
</evidence>
<keyword evidence="3 9" id="KW-1003">Cell membrane</keyword>
<dbReference type="NCBIfam" id="NF001854">
    <property type="entry name" value="PRK00575.1"/>
    <property type="match status" value="1"/>
</dbReference>
<feature type="region of interest" description="Disordered" evidence="10">
    <location>
        <begin position="47"/>
        <end position="87"/>
    </location>
</feature>
<comment type="subunit">
    <text evidence="9">The Tat system comprises two distinct complexes: a TatABC complex, containing multiple copies of TatA, TatB and TatC subunits, and a separate TatA complex, containing only TatA subunits. Substrates initially bind to the TatABC complex, which probably triggers association of the separate TatA complex to form the active translocon.</text>
</comment>
<organism evidence="11 12">
    <name type="scientific">Stackebrandtia albiflava</name>
    <dbReference type="NCBI Taxonomy" id="406432"/>
    <lineage>
        <taxon>Bacteria</taxon>
        <taxon>Bacillati</taxon>
        <taxon>Actinomycetota</taxon>
        <taxon>Actinomycetes</taxon>
        <taxon>Glycomycetales</taxon>
        <taxon>Glycomycetaceae</taxon>
        <taxon>Stackebrandtia</taxon>
    </lineage>
</organism>
<evidence type="ECO:0000313" key="11">
    <source>
        <dbReference type="EMBL" id="TWJ16917.1"/>
    </source>
</evidence>
<keyword evidence="7 9" id="KW-0811">Translocation</keyword>
<dbReference type="Gene3D" id="1.20.5.3310">
    <property type="match status" value="1"/>
</dbReference>
<evidence type="ECO:0000256" key="5">
    <source>
        <dbReference type="ARBA" id="ARBA00022927"/>
    </source>
</evidence>
<dbReference type="GO" id="GO:0008320">
    <property type="term" value="F:protein transmembrane transporter activity"/>
    <property type="evidence" value="ECO:0007669"/>
    <property type="project" value="UniProtKB-UniRule"/>
</dbReference>
<dbReference type="GO" id="GO:0033281">
    <property type="term" value="C:TAT protein transport complex"/>
    <property type="evidence" value="ECO:0007669"/>
    <property type="project" value="UniProtKB-UniRule"/>
</dbReference>
<evidence type="ECO:0000256" key="10">
    <source>
        <dbReference type="SAM" id="MobiDB-lite"/>
    </source>
</evidence>
<sequence length="87" mass="9596">MGALKPWHIIVLVVVLILLFGAKKLPSAARGLGQSLRILKSETKTLRDEDVESESKADVKHSREPLNRTVIDAETTSVHGDKPREQA</sequence>
<gene>
    <name evidence="9" type="primary">tatA</name>
    <name evidence="11" type="ORF">LX16_0132</name>
</gene>
<dbReference type="PANTHER" id="PTHR42982:SF8">
    <property type="entry name" value="SEC-INDEPENDENT PROTEIN TRANSLOCASE PROTEIN TATA"/>
    <property type="match status" value="1"/>
</dbReference>
<keyword evidence="12" id="KW-1185">Reference proteome</keyword>
<dbReference type="OrthoDB" id="5245163at2"/>
<keyword evidence="2 9" id="KW-0813">Transport</keyword>
<dbReference type="AlphaFoldDB" id="A0A562VGQ1"/>